<evidence type="ECO:0000256" key="1">
    <source>
        <dbReference type="SAM" id="MobiDB-lite"/>
    </source>
</evidence>
<evidence type="ECO:0000313" key="2">
    <source>
        <dbReference type="EMBL" id="KHG19138.1"/>
    </source>
</evidence>
<dbReference type="Proteomes" id="UP000032142">
    <property type="component" value="Unassembled WGS sequence"/>
</dbReference>
<accession>A0A0B0NXB1</accession>
<dbReference type="AlphaFoldDB" id="A0A0B0NXB1"/>
<dbReference type="EMBL" id="KN412266">
    <property type="protein sequence ID" value="KHG19138.1"/>
    <property type="molecule type" value="Genomic_DNA"/>
</dbReference>
<name>A0A0B0NXB1_GOSAR</name>
<proteinExistence type="predicted"/>
<gene>
    <name evidence="2" type="ORF">F383_06103</name>
</gene>
<sequence length="72" mass="8055">MKRVSDSAQAILGDLVTSQHQENEGKRPKTRLQSMNQSRGAHDAEGRVICGAWEPPRLGRLRVLAARVFIFL</sequence>
<keyword evidence="3" id="KW-1185">Reference proteome</keyword>
<protein>
    <submittedName>
        <fullName evidence="2">Uncharacterized protein</fullName>
    </submittedName>
</protein>
<feature type="region of interest" description="Disordered" evidence="1">
    <location>
        <begin position="1"/>
        <end position="40"/>
    </location>
</feature>
<evidence type="ECO:0000313" key="3">
    <source>
        <dbReference type="Proteomes" id="UP000032142"/>
    </source>
</evidence>
<reference evidence="3" key="1">
    <citation type="submission" date="2014-09" db="EMBL/GenBank/DDBJ databases">
        <authorList>
            <person name="Mudge J."/>
            <person name="Ramaraj T."/>
            <person name="Lindquist I.E."/>
            <person name="Bharti A.K."/>
            <person name="Sundararajan A."/>
            <person name="Cameron C.T."/>
            <person name="Woodward J.E."/>
            <person name="May G.D."/>
            <person name="Brubaker C."/>
            <person name="Broadhvest J."/>
            <person name="Wilkins T.A."/>
        </authorList>
    </citation>
    <scope>NUCLEOTIDE SEQUENCE</scope>
    <source>
        <strain evidence="3">cv. AKA8401</strain>
    </source>
</reference>
<organism evidence="2 3">
    <name type="scientific">Gossypium arboreum</name>
    <name type="common">Tree cotton</name>
    <name type="synonym">Gossypium nanking</name>
    <dbReference type="NCBI Taxonomy" id="29729"/>
    <lineage>
        <taxon>Eukaryota</taxon>
        <taxon>Viridiplantae</taxon>
        <taxon>Streptophyta</taxon>
        <taxon>Embryophyta</taxon>
        <taxon>Tracheophyta</taxon>
        <taxon>Spermatophyta</taxon>
        <taxon>Magnoliopsida</taxon>
        <taxon>eudicotyledons</taxon>
        <taxon>Gunneridae</taxon>
        <taxon>Pentapetalae</taxon>
        <taxon>rosids</taxon>
        <taxon>malvids</taxon>
        <taxon>Malvales</taxon>
        <taxon>Malvaceae</taxon>
        <taxon>Malvoideae</taxon>
        <taxon>Gossypium</taxon>
    </lineage>
</organism>